<name>A0AAX1J6P9_9MYCO</name>
<dbReference type="Proteomes" id="UP000663583">
    <property type="component" value="Chromosome"/>
</dbReference>
<proteinExistence type="predicted"/>
<sequence>MASLLGEGAKKRPIPWPASPLAFRSEAARGTPERLALIARHYLDVAALTDEEVLAEG</sequence>
<dbReference type="KEGG" id="mku:I2456_17265"/>
<organism evidence="1 2">
    <name type="scientific">Mycobacterium kubicae</name>
    <dbReference type="NCBI Taxonomy" id="120959"/>
    <lineage>
        <taxon>Bacteria</taxon>
        <taxon>Bacillati</taxon>
        <taxon>Actinomycetota</taxon>
        <taxon>Actinomycetes</taxon>
        <taxon>Mycobacteriales</taxon>
        <taxon>Mycobacteriaceae</taxon>
        <taxon>Mycobacterium</taxon>
        <taxon>Mycobacterium simiae complex</taxon>
    </lineage>
</organism>
<protein>
    <submittedName>
        <fullName evidence="1">Uncharacterized protein</fullName>
    </submittedName>
</protein>
<accession>A0AAX1J6P9</accession>
<dbReference type="AlphaFoldDB" id="A0AAX1J6P9"/>
<dbReference type="RefSeq" id="WP_163703932.1">
    <property type="nucleotide sequence ID" value="NZ_BLKU01000005.1"/>
</dbReference>
<evidence type="ECO:0000313" key="2">
    <source>
        <dbReference type="Proteomes" id="UP000663583"/>
    </source>
</evidence>
<gene>
    <name evidence="1" type="ORF">I2456_17265</name>
</gene>
<reference evidence="1" key="1">
    <citation type="submission" date="2020-11" db="EMBL/GenBank/DDBJ databases">
        <title>Intraspecies plasmid and genomic variation of Mycobacterium kubicae revealed by the complete genome sequences of two clinical isolates.</title>
        <authorList>
            <person name="Hendrix J.R."/>
            <person name="Epperson L.E."/>
            <person name="Honda J.R."/>
            <person name="Strong M."/>
        </authorList>
    </citation>
    <scope>NUCLEOTIDE SEQUENCE</scope>
    <source>
        <strain evidence="1">JCM 13573</strain>
    </source>
</reference>
<evidence type="ECO:0000313" key="1">
    <source>
        <dbReference type="EMBL" id="QPI36277.1"/>
    </source>
</evidence>
<dbReference type="EMBL" id="CP065047">
    <property type="protein sequence ID" value="QPI36277.1"/>
    <property type="molecule type" value="Genomic_DNA"/>
</dbReference>